<evidence type="ECO:0000313" key="2">
    <source>
        <dbReference type="Proteomes" id="UP001186974"/>
    </source>
</evidence>
<reference evidence="1" key="1">
    <citation type="submission" date="2024-09" db="EMBL/GenBank/DDBJ databases">
        <title>Black Yeasts Isolated from many extreme environments.</title>
        <authorList>
            <person name="Coleine C."/>
            <person name="Stajich J.E."/>
            <person name="Selbmann L."/>
        </authorList>
    </citation>
    <scope>NUCLEOTIDE SEQUENCE</scope>
    <source>
        <strain evidence="1">CCFEE 5737</strain>
    </source>
</reference>
<evidence type="ECO:0000313" key="1">
    <source>
        <dbReference type="EMBL" id="KAK3056118.1"/>
    </source>
</evidence>
<organism evidence="1 2">
    <name type="scientific">Coniosporium uncinatum</name>
    <dbReference type="NCBI Taxonomy" id="93489"/>
    <lineage>
        <taxon>Eukaryota</taxon>
        <taxon>Fungi</taxon>
        <taxon>Dikarya</taxon>
        <taxon>Ascomycota</taxon>
        <taxon>Pezizomycotina</taxon>
        <taxon>Dothideomycetes</taxon>
        <taxon>Dothideomycetes incertae sedis</taxon>
        <taxon>Coniosporium</taxon>
    </lineage>
</organism>
<protein>
    <submittedName>
        <fullName evidence="1">Uncharacterized protein</fullName>
    </submittedName>
</protein>
<name>A0ACC3CY78_9PEZI</name>
<dbReference type="EMBL" id="JAWDJW010009758">
    <property type="protein sequence ID" value="KAK3056118.1"/>
    <property type="molecule type" value="Genomic_DNA"/>
</dbReference>
<sequence>HVVVRDDRMAEDVVEEIRAVTGGRLSRVIDLVEGATSIRFAPLAMMGKDAIVPEHVKVETVEMKRFVLDEEAVMYARKLNEVVGSSSIRLPDLEVLHGGLCQVERGLQILKGGSSGGKRIVVTLRGA</sequence>
<gene>
    <name evidence="1" type="ORF">LTS18_011706</name>
</gene>
<feature type="non-terminal residue" evidence="1">
    <location>
        <position position="1"/>
    </location>
</feature>
<comment type="caution">
    <text evidence="1">The sequence shown here is derived from an EMBL/GenBank/DDBJ whole genome shotgun (WGS) entry which is preliminary data.</text>
</comment>
<accession>A0ACC3CY78</accession>
<keyword evidence="2" id="KW-1185">Reference proteome</keyword>
<proteinExistence type="predicted"/>
<dbReference type="Proteomes" id="UP001186974">
    <property type="component" value="Unassembled WGS sequence"/>
</dbReference>